<dbReference type="KEGG" id="plon:Pla110_42950"/>
<dbReference type="EMBL" id="CP036281">
    <property type="protein sequence ID" value="QDU82537.1"/>
    <property type="molecule type" value="Genomic_DNA"/>
</dbReference>
<proteinExistence type="predicted"/>
<accession>A0A518CTH4</accession>
<sequence length="219" mass="25201">MTLSTDDDWGRSEYAVTNALDFIRGHRWTGHTPYNSAYNSQLQRLRRGDEVFVRYPSKDRHAAVAIPVTYEIAPAYRGLSHGFLPQVLQGDPSAALGVLERLSDLFIRRGVPDPIRSDNGPEFTAERVREWFQKVEVNTLFIEPGSPWENGYIESFNGKLRDELLDGEIFDTLLEAKVLIERWRNNTTRSDHTVPWATELRYRKQNSSIRLHRYAHAGG</sequence>
<evidence type="ECO:0000313" key="2">
    <source>
        <dbReference type="EMBL" id="QDU82537.1"/>
    </source>
</evidence>
<dbReference type="PANTHER" id="PTHR47515">
    <property type="entry name" value="LOW CALCIUM RESPONSE LOCUS PROTEIN T"/>
    <property type="match status" value="1"/>
</dbReference>
<dbReference type="InterPro" id="IPR012337">
    <property type="entry name" value="RNaseH-like_sf"/>
</dbReference>
<dbReference type="PROSITE" id="PS50994">
    <property type="entry name" value="INTEGRASE"/>
    <property type="match status" value="1"/>
</dbReference>
<organism evidence="2 3">
    <name type="scientific">Polystyrenella longa</name>
    <dbReference type="NCBI Taxonomy" id="2528007"/>
    <lineage>
        <taxon>Bacteria</taxon>
        <taxon>Pseudomonadati</taxon>
        <taxon>Planctomycetota</taxon>
        <taxon>Planctomycetia</taxon>
        <taxon>Planctomycetales</taxon>
        <taxon>Planctomycetaceae</taxon>
        <taxon>Polystyrenella</taxon>
    </lineage>
</organism>
<dbReference type="GO" id="GO:0003676">
    <property type="term" value="F:nucleic acid binding"/>
    <property type="evidence" value="ECO:0007669"/>
    <property type="project" value="InterPro"/>
</dbReference>
<dbReference type="Gene3D" id="3.30.420.10">
    <property type="entry name" value="Ribonuclease H-like superfamily/Ribonuclease H"/>
    <property type="match status" value="1"/>
</dbReference>
<dbReference type="SUPFAM" id="SSF53098">
    <property type="entry name" value="Ribonuclease H-like"/>
    <property type="match status" value="1"/>
</dbReference>
<dbReference type="GO" id="GO:0015074">
    <property type="term" value="P:DNA integration"/>
    <property type="evidence" value="ECO:0007669"/>
    <property type="project" value="InterPro"/>
</dbReference>
<dbReference type="Proteomes" id="UP000317178">
    <property type="component" value="Chromosome"/>
</dbReference>
<dbReference type="InterPro" id="IPR036397">
    <property type="entry name" value="RNaseH_sf"/>
</dbReference>
<evidence type="ECO:0000259" key="1">
    <source>
        <dbReference type="PROSITE" id="PS50994"/>
    </source>
</evidence>
<keyword evidence="3" id="KW-1185">Reference proteome</keyword>
<dbReference type="Pfam" id="PF13683">
    <property type="entry name" value="rve_3"/>
    <property type="match status" value="1"/>
</dbReference>
<reference evidence="2 3" key="1">
    <citation type="submission" date="2019-02" db="EMBL/GenBank/DDBJ databases">
        <title>Deep-cultivation of Planctomycetes and their phenomic and genomic characterization uncovers novel biology.</title>
        <authorList>
            <person name="Wiegand S."/>
            <person name="Jogler M."/>
            <person name="Boedeker C."/>
            <person name="Pinto D."/>
            <person name="Vollmers J."/>
            <person name="Rivas-Marin E."/>
            <person name="Kohn T."/>
            <person name="Peeters S.H."/>
            <person name="Heuer A."/>
            <person name="Rast P."/>
            <person name="Oberbeckmann S."/>
            <person name="Bunk B."/>
            <person name="Jeske O."/>
            <person name="Meyerdierks A."/>
            <person name="Storesund J.E."/>
            <person name="Kallscheuer N."/>
            <person name="Luecker S."/>
            <person name="Lage O.M."/>
            <person name="Pohl T."/>
            <person name="Merkel B.J."/>
            <person name="Hornburger P."/>
            <person name="Mueller R.-W."/>
            <person name="Bruemmer F."/>
            <person name="Labrenz M."/>
            <person name="Spormann A.M."/>
            <person name="Op den Camp H."/>
            <person name="Overmann J."/>
            <person name="Amann R."/>
            <person name="Jetten M.S.M."/>
            <person name="Mascher T."/>
            <person name="Medema M.H."/>
            <person name="Devos D.P."/>
            <person name="Kaster A.-K."/>
            <person name="Ovreas L."/>
            <person name="Rohde M."/>
            <person name="Galperin M.Y."/>
            <person name="Jogler C."/>
        </authorList>
    </citation>
    <scope>NUCLEOTIDE SEQUENCE [LARGE SCALE GENOMIC DNA]</scope>
    <source>
        <strain evidence="2 3">Pla110</strain>
    </source>
</reference>
<protein>
    <submittedName>
        <fullName evidence="2">Integrase core domain protein</fullName>
    </submittedName>
</protein>
<dbReference type="AlphaFoldDB" id="A0A518CTH4"/>
<gene>
    <name evidence="2" type="ORF">Pla110_42950</name>
</gene>
<feature type="domain" description="Integrase catalytic" evidence="1">
    <location>
        <begin position="29"/>
        <end position="207"/>
    </location>
</feature>
<name>A0A518CTH4_9PLAN</name>
<evidence type="ECO:0000313" key="3">
    <source>
        <dbReference type="Proteomes" id="UP000317178"/>
    </source>
</evidence>
<dbReference type="InterPro" id="IPR001584">
    <property type="entry name" value="Integrase_cat-core"/>
</dbReference>
<dbReference type="PANTHER" id="PTHR47515:SF1">
    <property type="entry name" value="BLR2054 PROTEIN"/>
    <property type="match status" value="1"/>
</dbReference>